<evidence type="ECO:0000313" key="8">
    <source>
        <dbReference type="Proteomes" id="UP000095342"/>
    </source>
</evidence>
<dbReference type="InterPro" id="IPR001123">
    <property type="entry name" value="LeuE-type"/>
</dbReference>
<feature type="transmembrane region" description="Helical" evidence="6">
    <location>
        <begin position="6"/>
        <end position="25"/>
    </location>
</feature>
<dbReference type="Pfam" id="PF01810">
    <property type="entry name" value="LysE"/>
    <property type="match status" value="1"/>
</dbReference>
<evidence type="ECO:0000256" key="4">
    <source>
        <dbReference type="ARBA" id="ARBA00022989"/>
    </source>
</evidence>
<dbReference type="AlphaFoldDB" id="A0A1D8K9Y8"/>
<evidence type="ECO:0000313" key="7">
    <source>
        <dbReference type="EMBL" id="AOV17747.1"/>
    </source>
</evidence>
<dbReference type="PANTHER" id="PTHR30086:SF20">
    <property type="entry name" value="ARGININE EXPORTER PROTEIN ARGO-RELATED"/>
    <property type="match status" value="1"/>
</dbReference>
<organism evidence="7 8">
    <name type="scientific">Acidihalobacter aeolianus</name>
    <dbReference type="NCBI Taxonomy" id="2792603"/>
    <lineage>
        <taxon>Bacteria</taxon>
        <taxon>Pseudomonadati</taxon>
        <taxon>Pseudomonadota</taxon>
        <taxon>Gammaproteobacteria</taxon>
        <taxon>Chromatiales</taxon>
        <taxon>Ectothiorhodospiraceae</taxon>
        <taxon>Acidihalobacter</taxon>
    </lineage>
</organism>
<dbReference type="Proteomes" id="UP000095342">
    <property type="component" value="Chromosome"/>
</dbReference>
<feature type="transmembrane region" description="Helical" evidence="6">
    <location>
        <begin position="126"/>
        <end position="143"/>
    </location>
</feature>
<feature type="transmembrane region" description="Helical" evidence="6">
    <location>
        <begin position="183"/>
        <end position="200"/>
    </location>
</feature>
<dbReference type="RefSeq" id="WP_070073285.1">
    <property type="nucleotide sequence ID" value="NZ_CP017448.1"/>
</dbReference>
<evidence type="ECO:0000256" key="6">
    <source>
        <dbReference type="SAM" id="Phobius"/>
    </source>
</evidence>
<dbReference type="GO" id="GO:0005886">
    <property type="term" value="C:plasma membrane"/>
    <property type="evidence" value="ECO:0007669"/>
    <property type="project" value="UniProtKB-SubCell"/>
</dbReference>
<feature type="transmembrane region" description="Helical" evidence="6">
    <location>
        <begin position="149"/>
        <end position="171"/>
    </location>
</feature>
<reference evidence="7 8" key="1">
    <citation type="submission" date="2016-09" db="EMBL/GenBank/DDBJ databases">
        <title>Acidihalobacter prosperus V6 (DSM14174).</title>
        <authorList>
            <person name="Khaleque H.N."/>
            <person name="Ramsay J.P."/>
            <person name="Murphy R.J.T."/>
            <person name="Kaksonen A.H."/>
            <person name="Boxall N.J."/>
            <person name="Watkin E.L.J."/>
        </authorList>
    </citation>
    <scope>NUCLEOTIDE SEQUENCE [LARGE SCALE GENOMIC DNA]</scope>
    <source>
        <strain evidence="7 8">V6</strain>
    </source>
</reference>
<evidence type="ECO:0000256" key="2">
    <source>
        <dbReference type="ARBA" id="ARBA00022475"/>
    </source>
</evidence>
<keyword evidence="5 6" id="KW-0472">Membrane</keyword>
<dbReference type="GO" id="GO:0015171">
    <property type="term" value="F:amino acid transmembrane transporter activity"/>
    <property type="evidence" value="ECO:0007669"/>
    <property type="project" value="TreeGrafter"/>
</dbReference>
<dbReference type="EMBL" id="CP017448">
    <property type="protein sequence ID" value="AOV17747.1"/>
    <property type="molecule type" value="Genomic_DNA"/>
</dbReference>
<dbReference type="KEGG" id="aaeo:BJI67_12410"/>
<feature type="transmembrane region" description="Helical" evidence="6">
    <location>
        <begin position="37"/>
        <end position="62"/>
    </location>
</feature>
<keyword evidence="3 6" id="KW-0812">Transmembrane</keyword>
<keyword evidence="2" id="KW-1003">Cell membrane</keyword>
<name>A0A1D8K9Y8_9GAMM</name>
<sequence>MLEGYTNGLLMGLSLIVAIGAQNAYVLRQAIRREHHWLIAAICSLSDLGLILLGVMGLGALVEASPRVETAFYFFGALFLAQHAYRAGRDALLANQALTIDTGSQTAPRRGIVLNTLALSWLNPHAWLDTAVLLGTFALHYAGPARIAFTGGAVTASVSWFFGVTLLTALLSRWLTRPRVWRMINLGIAAVMLYVTWIFLDAGMALLRG</sequence>
<keyword evidence="4 6" id="KW-1133">Transmembrane helix</keyword>
<protein>
    <recommendedName>
        <fullName evidence="9">Amino acid transporter</fullName>
    </recommendedName>
</protein>
<gene>
    <name evidence="7" type="ORF">BJI67_12410</name>
</gene>
<feature type="transmembrane region" description="Helical" evidence="6">
    <location>
        <begin position="68"/>
        <end position="85"/>
    </location>
</feature>
<accession>A0A1D8K9Y8</accession>
<proteinExistence type="predicted"/>
<comment type="subcellular location">
    <subcellularLocation>
        <location evidence="1">Cell membrane</location>
        <topology evidence="1">Multi-pass membrane protein</topology>
    </subcellularLocation>
</comment>
<evidence type="ECO:0000256" key="1">
    <source>
        <dbReference type="ARBA" id="ARBA00004651"/>
    </source>
</evidence>
<evidence type="ECO:0008006" key="9">
    <source>
        <dbReference type="Google" id="ProtNLM"/>
    </source>
</evidence>
<evidence type="ECO:0000256" key="5">
    <source>
        <dbReference type="ARBA" id="ARBA00023136"/>
    </source>
</evidence>
<dbReference type="PANTHER" id="PTHR30086">
    <property type="entry name" value="ARGININE EXPORTER PROTEIN ARGO"/>
    <property type="match status" value="1"/>
</dbReference>
<keyword evidence="8" id="KW-1185">Reference proteome</keyword>
<evidence type="ECO:0000256" key="3">
    <source>
        <dbReference type="ARBA" id="ARBA00022692"/>
    </source>
</evidence>